<evidence type="ECO:0000256" key="4">
    <source>
        <dbReference type="SAM" id="Coils"/>
    </source>
</evidence>
<feature type="coiled-coil region" evidence="4">
    <location>
        <begin position="304"/>
        <end position="331"/>
    </location>
</feature>
<dbReference type="EMBL" id="AKHW03001603">
    <property type="protein sequence ID" value="KYO41769.1"/>
    <property type="molecule type" value="Genomic_DNA"/>
</dbReference>
<keyword evidence="1" id="KW-0677">Repeat</keyword>
<dbReference type="GO" id="GO:0003779">
    <property type="term" value="F:actin binding"/>
    <property type="evidence" value="ECO:0007669"/>
    <property type="project" value="InterPro"/>
</dbReference>
<dbReference type="AlphaFoldDB" id="A0A151NYU2"/>
<dbReference type="SUPFAM" id="SSF48403">
    <property type="entry name" value="Ankyrin repeat"/>
    <property type="match status" value="1"/>
</dbReference>
<sequence>MKKMFSCSSSQVAVESWNKHDQKLLEAVEKGDVVRVASLAARKTARPTKLNALGQSAFHIAASQGLTECLSLLLNHGAEVNQKNDDGSSALHLATIACQPQCVKVLLQHGANEDCVDGQNRTPLHWAAHSGCASSVLLLCDHEAFLDVADNSGQTPLMIAAQGNHAAICSQLLQRGAKVDLADKDGKTALILACEKGSTELAQLLLSHGADVALADGAGHDALNHATRAQSRPLQRLLRRALNKKKRRAEIVSSLFSEIRAARQSSSKTQVVGGNVLASSDSSLTLQSEGTTEDDGDVSEDLDAEEWRCRYEDEQARVQQLKQQLASKTQECQAMAKGCRAMRERVWDQVQELDQLLPERRNQASAMPCLNYSQDATEEDYYLNLLTEQVQELKRSQQETGKGGRARLKWPGEEEEEKKRHEEELKRLRGEVAAALEEKASALRRVQEMEGHLENMRAVLAVYETKKRTQSETLEELQARVTELDRDNQRLRELLAQQQDEQGSPDRARSRPASGEELEQLLSWMQGECAQLDKEKGMVLAKNKGLKWEVEEALRGKLHLEVVPAGAVRKSLAAWEKMVVGLERLLAKTAATNTSFLERARPLQATISAPPCEDPPAGAVNGTAVSPTQERSNGFSHHEEENHIFGDKAKLLSEPEKGRLDKAQDQDGTSRPLWLRPRNSLVEAKKRARRRSSDLEKEVLDLKQNNGSLLHELTQLGKEREKLQEELRSLCERPQGDGAPGADPETVVEELRQKVALLSQELLAEKEETKKLWLRLEAQRKEIVLLRDGFLQQMGEAEGTGGHSLGPCILKELHWKLDSLVKKHNEALQLVSEMEEDCQAPATPCKSPAHANGHQEMENAKDDLPVGPWRLATELERDLGEAKEALRAVRVGLGSRGQETAKLSKLLESLAGKTAKLRAEEEAALRKHDKAQRDLALQAEALEEELRALEKRYEEAVKESARWEEATMAERQKSQELLANAAEQEREAGVLRDKATQLQHMVEKLNERAEELARACQDKEGKIKKLLEETEKLSAEVLSFRSQNAQLQLQMEVQQKNHQDIVAVYRTHLLNAAQFPLQPPPVPAAQLACGHQLSNSQYPSMLSDVGRRWVATLPWQLRVGPASWKQ</sequence>
<dbReference type="Proteomes" id="UP000050525">
    <property type="component" value="Unassembled WGS sequence"/>
</dbReference>
<feature type="repeat" description="ANK" evidence="3">
    <location>
        <begin position="152"/>
        <end position="184"/>
    </location>
</feature>
<feature type="repeat" description="ANK" evidence="3">
    <location>
        <begin position="119"/>
        <end position="151"/>
    </location>
</feature>
<reference evidence="6 7" key="1">
    <citation type="journal article" date="2012" name="Genome Biol.">
        <title>Sequencing three crocodilian genomes to illuminate the evolution of archosaurs and amniotes.</title>
        <authorList>
            <person name="St John J.A."/>
            <person name="Braun E.L."/>
            <person name="Isberg S.R."/>
            <person name="Miles L.G."/>
            <person name="Chong A.Y."/>
            <person name="Gongora J."/>
            <person name="Dalzell P."/>
            <person name="Moran C."/>
            <person name="Bed'hom B."/>
            <person name="Abzhanov A."/>
            <person name="Burgess S.C."/>
            <person name="Cooksey A.M."/>
            <person name="Castoe T.A."/>
            <person name="Crawford N.G."/>
            <person name="Densmore L.D."/>
            <person name="Drew J.C."/>
            <person name="Edwards S.V."/>
            <person name="Faircloth B.C."/>
            <person name="Fujita M.K."/>
            <person name="Greenwold M.J."/>
            <person name="Hoffmann F.G."/>
            <person name="Howard J.M."/>
            <person name="Iguchi T."/>
            <person name="Janes D.E."/>
            <person name="Khan S.Y."/>
            <person name="Kohno S."/>
            <person name="de Koning A.J."/>
            <person name="Lance S.L."/>
            <person name="McCarthy F.M."/>
            <person name="McCormack J.E."/>
            <person name="Merchant M.E."/>
            <person name="Peterson D.G."/>
            <person name="Pollock D.D."/>
            <person name="Pourmand N."/>
            <person name="Raney B.J."/>
            <person name="Roessler K.A."/>
            <person name="Sanford J.R."/>
            <person name="Sawyer R.H."/>
            <person name="Schmidt C.J."/>
            <person name="Triplett E.W."/>
            <person name="Tuberville T.D."/>
            <person name="Venegas-Anaya M."/>
            <person name="Howard J.T."/>
            <person name="Jarvis E.D."/>
            <person name="Guillette L.J.Jr."/>
            <person name="Glenn T.C."/>
            <person name="Green R.E."/>
            <person name="Ray D.A."/>
        </authorList>
    </citation>
    <scope>NUCLEOTIDE SEQUENCE [LARGE SCALE GENOMIC DNA]</scope>
    <source>
        <strain evidence="6">KSC_2009_1</strain>
    </source>
</reference>
<dbReference type="PROSITE" id="PS50297">
    <property type="entry name" value="ANK_REP_REGION"/>
    <property type="match status" value="4"/>
</dbReference>
<dbReference type="PANTHER" id="PTHR24129:SF2">
    <property type="entry name" value="DUF3447 DOMAIN-CONTAINING PROTEIN"/>
    <property type="match status" value="1"/>
</dbReference>
<evidence type="ECO:0000256" key="3">
    <source>
        <dbReference type="PROSITE-ProRule" id="PRU00023"/>
    </source>
</evidence>
<accession>A0A151NYU2</accession>
<dbReference type="Pfam" id="PF00023">
    <property type="entry name" value="Ank"/>
    <property type="match status" value="1"/>
</dbReference>
<keyword evidence="2 4" id="KW-0175">Coiled coil</keyword>
<dbReference type="PRINTS" id="PR01415">
    <property type="entry name" value="ANKYRIN"/>
</dbReference>
<feature type="coiled-coil region" evidence="4">
    <location>
        <begin position="925"/>
        <end position="1036"/>
    </location>
</feature>
<dbReference type="Pfam" id="PF12796">
    <property type="entry name" value="Ank_2"/>
    <property type="match status" value="2"/>
</dbReference>
<feature type="repeat" description="ANK" evidence="3">
    <location>
        <begin position="86"/>
        <end position="118"/>
    </location>
</feature>
<evidence type="ECO:0000256" key="2">
    <source>
        <dbReference type="ARBA" id="ARBA00023054"/>
    </source>
</evidence>
<dbReference type="InterPro" id="IPR036770">
    <property type="entry name" value="Ankyrin_rpt-contain_sf"/>
</dbReference>
<name>A0A151NYU2_ALLMI</name>
<proteinExistence type="predicted"/>
<gene>
    <name evidence="6" type="primary">ANKRD35</name>
    <name evidence="6" type="ORF">Y1Q_0004471</name>
</gene>
<evidence type="ECO:0000313" key="7">
    <source>
        <dbReference type="Proteomes" id="UP000050525"/>
    </source>
</evidence>
<dbReference type="PANTHER" id="PTHR24129">
    <property type="entry name" value="ANKYCORBIN"/>
    <property type="match status" value="1"/>
</dbReference>
<feature type="compositionally biased region" description="Basic and acidic residues" evidence="5">
    <location>
        <begin position="636"/>
        <end position="647"/>
    </location>
</feature>
<evidence type="ECO:0000256" key="1">
    <source>
        <dbReference type="ARBA" id="ARBA00022737"/>
    </source>
</evidence>
<dbReference type="STRING" id="8496.A0A151NYU2"/>
<dbReference type="PROSITE" id="PS50088">
    <property type="entry name" value="ANK_REPEAT"/>
    <property type="match status" value="5"/>
</dbReference>
<evidence type="ECO:0000313" key="6">
    <source>
        <dbReference type="EMBL" id="KYO41769.1"/>
    </source>
</evidence>
<feature type="repeat" description="ANK" evidence="3">
    <location>
        <begin position="53"/>
        <end position="85"/>
    </location>
</feature>
<dbReference type="InterPro" id="IPR042420">
    <property type="entry name" value="RAI14/UACA"/>
</dbReference>
<dbReference type="InterPro" id="IPR002110">
    <property type="entry name" value="Ankyrin_rpt"/>
</dbReference>
<dbReference type="SMART" id="SM00248">
    <property type="entry name" value="ANK"/>
    <property type="match status" value="5"/>
</dbReference>
<feature type="region of interest" description="Disordered" evidence="5">
    <location>
        <begin position="608"/>
        <end position="647"/>
    </location>
</feature>
<feature type="coiled-coil region" evidence="4">
    <location>
        <begin position="678"/>
        <end position="768"/>
    </location>
</feature>
<feature type="repeat" description="ANK" evidence="3">
    <location>
        <begin position="185"/>
        <end position="217"/>
    </location>
</feature>
<organism evidence="6 7">
    <name type="scientific">Alligator mississippiensis</name>
    <name type="common">American alligator</name>
    <dbReference type="NCBI Taxonomy" id="8496"/>
    <lineage>
        <taxon>Eukaryota</taxon>
        <taxon>Metazoa</taxon>
        <taxon>Chordata</taxon>
        <taxon>Craniata</taxon>
        <taxon>Vertebrata</taxon>
        <taxon>Euteleostomi</taxon>
        <taxon>Archelosauria</taxon>
        <taxon>Archosauria</taxon>
        <taxon>Crocodylia</taxon>
        <taxon>Alligatoridae</taxon>
        <taxon>Alligatorinae</taxon>
        <taxon>Alligator</taxon>
    </lineage>
</organism>
<protein>
    <submittedName>
        <fullName evidence="6">Ankyrin repeat domain-containing protein 35 isoform B</fullName>
    </submittedName>
</protein>
<keyword evidence="7" id="KW-1185">Reference proteome</keyword>
<dbReference type="Gene3D" id="1.25.40.20">
    <property type="entry name" value="Ankyrin repeat-containing domain"/>
    <property type="match status" value="2"/>
</dbReference>
<keyword evidence="3" id="KW-0040">ANK repeat</keyword>
<feature type="region of interest" description="Disordered" evidence="5">
    <location>
        <begin position="496"/>
        <end position="516"/>
    </location>
</feature>
<evidence type="ECO:0000256" key="5">
    <source>
        <dbReference type="SAM" id="MobiDB-lite"/>
    </source>
</evidence>
<comment type="caution">
    <text evidence="6">The sequence shown here is derived from an EMBL/GenBank/DDBJ whole genome shotgun (WGS) entry which is preliminary data.</text>
</comment>
<feature type="compositionally biased region" description="Polar residues" evidence="5">
    <location>
        <begin position="623"/>
        <end position="635"/>
    </location>
</feature>
<feature type="region of interest" description="Disordered" evidence="5">
    <location>
        <begin position="394"/>
        <end position="423"/>
    </location>
</feature>